<accession>A0A286RGB0</accession>
<keyword evidence="1" id="KW-0732">Signal</keyword>
<dbReference type="InterPro" id="IPR006626">
    <property type="entry name" value="PbH1"/>
</dbReference>
<dbReference type="AlphaFoldDB" id="A0A286RGB0"/>
<evidence type="ECO:0000259" key="2">
    <source>
        <dbReference type="Pfam" id="PF13229"/>
    </source>
</evidence>
<name>A0A286RGB0_9BACT</name>
<dbReference type="OrthoDB" id="253409at2"/>
<dbReference type="Pfam" id="PF13229">
    <property type="entry name" value="Beta_helix"/>
    <property type="match status" value="1"/>
</dbReference>
<sequence>MITHVHRHTAWIALMAFLAAVATESGAEERPGVLVPPDDQAIREVEAGQREVANAAWWGFDAEDSTKALQAALRSPARKVIVPKMPHPWIVDKIELVGNKEIIFEQGVEVIAKRGAFLGKGDCLFTATNQENLTIVGNGAVFRMWREDYARPPYEKAEWRHCLSLRGCENVVVQGLVLRESGGDGIYLGAGRNGEPNRHIIIRDVICDSNYRQGISVITAEDLLIENVTLRNTAGTPPQAGIDFEPNRPGEVLVNCVMRNCLIENNRGYAIHVYAGALNADSRPISIRLENCHTQGTNAGSLSIVARNSDAEAVRGVVEVINCCFEDSGTAGMIVRSKPAGRLQIRLKDCRIVEKAERPVSPSPILFVSRPGDENDLGGLTLENVIITDRIDRPFLSFQNAGGVCLTDIKGTITLSREKGQETILVDQNWLNRSFPCDPIRRLPIISTDRLRVEKEPVSPKTILAVPPHRLRENAQYAIFARQGERVVCELAYEKVGQNTGRDLPLLVRGPSGETVQQAKLRFQAQTRIEFFASKTGVYKIEAEPGPNSLRLVATSHYAGIVGNRGIIHMIGTRGRFYLFVPPDTPIGLGVQGDPPGECVGARLTEGAAILWEIQGCQDVRSFVSEATSSSRTLCLELKQPTQGVLEDEYIAIRGTVPVLSFWQDVLFVTGHPSDERHNP</sequence>
<dbReference type="EMBL" id="CP018477">
    <property type="protein sequence ID" value="ASV74993.1"/>
    <property type="molecule type" value="Genomic_DNA"/>
</dbReference>
<evidence type="ECO:0000256" key="1">
    <source>
        <dbReference type="SAM" id="SignalP"/>
    </source>
</evidence>
<reference evidence="3 4" key="1">
    <citation type="journal article" name="Front. Microbiol.">
        <title>Sugar Metabolism of the First Thermophilic Planctomycete Thermogutta terrifontis: Comparative Genomic and Transcriptomic Approaches.</title>
        <authorList>
            <person name="Elcheninov A.G."/>
            <person name="Menzel P."/>
            <person name="Gudbergsdottir S.R."/>
            <person name="Slesarev A.I."/>
            <person name="Kadnikov V.V."/>
            <person name="Krogh A."/>
            <person name="Bonch-Osmolovskaya E.A."/>
            <person name="Peng X."/>
            <person name="Kublanov I.V."/>
        </authorList>
    </citation>
    <scope>NUCLEOTIDE SEQUENCE [LARGE SCALE GENOMIC DNA]</scope>
    <source>
        <strain evidence="3 4">R1</strain>
    </source>
</reference>
<proteinExistence type="predicted"/>
<feature type="signal peptide" evidence="1">
    <location>
        <begin position="1"/>
        <end position="27"/>
    </location>
</feature>
<dbReference type="InterPro" id="IPR039448">
    <property type="entry name" value="Beta_helix"/>
</dbReference>
<feature type="chain" id="PRO_5013307357" description="Right handed beta helix domain-containing protein" evidence="1">
    <location>
        <begin position="28"/>
        <end position="680"/>
    </location>
</feature>
<dbReference type="SMART" id="SM00710">
    <property type="entry name" value="PbH1"/>
    <property type="match status" value="4"/>
</dbReference>
<dbReference type="SUPFAM" id="SSF51126">
    <property type="entry name" value="Pectin lyase-like"/>
    <property type="match status" value="1"/>
</dbReference>
<dbReference type="InterPro" id="IPR011050">
    <property type="entry name" value="Pectin_lyase_fold/virulence"/>
</dbReference>
<dbReference type="Gene3D" id="2.160.20.10">
    <property type="entry name" value="Single-stranded right-handed beta-helix, Pectin lyase-like"/>
    <property type="match status" value="1"/>
</dbReference>
<gene>
    <name evidence="3" type="ORF">THTE_2391</name>
</gene>
<dbReference type="Proteomes" id="UP000215086">
    <property type="component" value="Chromosome"/>
</dbReference>
<feature type="domain" description="Right handed beta helix" evidence="2">
    <location>
        <begin position="160"/>
        <end position="312"/>
    </location>
</feature>
<evidence type="ECO:0000313" key="4">
    <source>
        <dbReference type="Proteomes" id="UP000215086"/>
    </source>
</evidence>
<protein>
    <recommendedName>
        <fullName evidence="2">Right handed beta helix domain-containing protein</fullName>
    </recommendedName>
</protein>
<dbReference type="KEGG" id="ttf:THTE_2391"/>
<organism evidence="3 4">
    <name type="scientific">Thermogutta terrifontis</name>
    <dbReference type="NCBI Taxonomy" id="1331910"/>
    <lineage>
        <taxon>Bacteria</taxon>
        <taxon>Pseudomonadati</taxon>
        <taxon>Planctomycetota</taxon>
        <taxon>Planctomycetia</taxon>
        <taxon>Pirellulales</taxon>
        <taxon>Thermoguttaceae</taxon>
        <taxon>Thermogutta</taxon>
    </lineage>
</organism>
<evidence type="ECO:0000313" key="3">
    <source>
        <dbReference type="EMBL" id="ASV74993.1"/>
    </source>
</evidence>
<dbReference type="RefSeq" id="WP_157731990.1">
    <property type="nucleotide sequence ID" value="NZ_CP018477.1"/>
</dbReference>
<keyword evidence="4" id="KW-1185">Reference proteome</keyword>
<dbReference type="InterPro" id="IPR012334">
    <property type="entry name" value="Pectin_lyas_fold"/>
</dbReference>